<evidence type="ECO:0000313" key="2">
    <source>
        <dbReference type="Proteomes" id="UP001302429"/>
    </source>
</evidence>
<accession>A0AA97F5S4</accession>
<evidence type="ECO:0000313" key="1">
    <source>
        <dbReference type="EMBL" id="WOE74473.1"/>
    </source>
</evidence>
<dbReference type="EMBL" id="CP136594">
    <property type="protein sequence ID" value="WOE74473.1"/>
    <property type="molecule type" value="Genomic_DNA"/>
</dbReference>
<dbReference type="Proteomes" id="UP001302429">
    <property type="component" value="Chromosome"/>
</dbReference>
<sequence>MAIEACPSWKRSWTEAISHLHQKVGQKMKYEKPKFRSDEEILVILSREGTSTNDRIEAVLSALYYGSSIQFSGDILIEEFSNAKYPERIYLKNLFETYYGMCATDYRIEDSIKLLKEYIHENPIDKDAIETTIEAILEYKVMYASGP</sequence>
<dbReference type="AlphaFoldDB" id="A0AA97F5S4"/>
<organism evidence="1 2">
    <name type="scientific">Alterisphingorhabdus coralli</name>
    <dbReference type="NCBI Taxonomy" id="3071408"/>
    <lineage>
        <taxon>Bacteria</taxon>
        <taxon>Pseudomonadati</taxon>
        <taxon>Pseudomonadota</taxon>
        <taxon>Alphaproteobacteria</taxon>
        <taxon>Sphingomonadales</taxon>
        <taxon>Sphingomonadaceae</taxon>
        <taxon>Alterisphingorhabdus (ex Yan et al. 2024)</taxon>
    </lineage>
</organism>
<dbReference type="KEGG" id="acoa:RB602_11520"/>
<keyword evidence="2" id="KW-1185">Reference proteome</keyword>
<protein>
    <submittedName>
        <fullName evidence="1">Uncharacterized protein</fullName>
    </submittedName>
</protein>
<name>A0AA97F5S4_9SPHN</name>
<dbReference type="RefSeq" id="WP_317080727.1">
    <property type="nucleotide sequence ID" value="NZ_CP136594.1"/>
</dbReference>
<reference evidence="1 2" key="1">
    <citation type="submission" date="2023-10" db="EMBL/GenBank/DDBJ databases">
        <title>Complete genome sequence of a Sphingomonadaceae bacterium.</title>
        <authorList>
            <person name="Yan C."/>
        </authorList>
    </citation>
    <scope>NUCLEOTIDE SEQUENCE [LARGE SCALE GENOMIC DNA]</scope>
    <source>
        <strain evidence="1 2">SCSIO 66989</strain>
    </source>
</reference>
<proteinExistence type="predicted"/>
<gene>
    <name evidence="1" type="ORF">RB602_11520</name>
</gene>